<gene>
    <name evidence="2" type="ORF">MCOR_38298</name>
</gene>
<proteinExistence type="predicted"/>
<evidence type="ECO:0000313" key="2">
    <source>
        <dbReference type="EMBL" id="CAC5404519.1"/>
    </source>
</evidence>
<reference evidence="2 3" key="1">
    <citation type="submission" date="2020-06" db="EMBL/GenBank/DDBJ databases">
        <authorList>
            <person name="Li R."/>
            <person name="Bekaert M."/>
        </authorList>
    </citation>
    <scope>NUCLEOTIDE SEQUENCE [LARGE SCALE GENOMIC DNA]</scope>
    <source>
        <strain evidence="3">wild</strain>
    </source>
</reference>
<dbReference type="PANTHER" id="PTHR19143:SF458">
    <property type="entry name" value="FIBRINOGEN C-TERMINAL DOMAIN-CONTAINING PROTEIN-RELATED"/>
    <property type="match status" value="1"/>
</dbReference>
<dbReference type="SUPFAM" id="SSF56496">
    <property type="entry name" value="Fibrinogen C-terminal domain-like"/>
    <property type="match status" value="1"/>
</dbReference>
<dbReference type="SMART" id="SM00186">
    <property type="entry name" value="FBG"/>
    <property type="match status" value="1"/>
</dbReference>
<sequence length="287" mass="33437">MSLLDDIKAPLVVNLDMSNIKSYIDTEIDELEQKLNETLLKKVDTLIAYDNKKIEEMENKIRTSRKTNTIKDCMDVTRGPSGVYRINPEGGTGYNVYCDMDTDGGGWLVFQRRFNGDVSFEDKLWDDYKNGFGDLAQEHWLGNQRLHQLTSRDQYELRIDLVHDGLKKFTVFAKYKQFSIGNEDSKYSLIIDNFSGNQAPSIITENGLKDFFGKQTKFTTPDMNNIDDNSENCANGEPKRGGWWFHPKCETSYLNGQYRNGMRWSYIPFFQRHAFLMKESRMMIRRL</sequence>
<evidence type="ECO:0000313" key="3">
    <source>
        <dbReference type="Proteomes" id="UP000507470"/>
    </source>
</evidence>
<dbReference type="CDD" id="cd00087">
    <property type="entry name" value="FReD"/>
    <property type="match status" value="1"/>
</dbReference>
<dbReference type="InterPro" id="IPR002181">
    <property type="entry name" value="Fibrinogen_a/b/g_C_dom"/>
</dbReference>
<dbReference type="PANTHER" id="PTHR19143">
    <property type="entry name" value="FIBRINOGEN/TENASCIN/ANGIOPOEITIN"/>
    <property type="match status" value="1"/>
</dbReference>
<dbReference type="InterPro" id="IPR050373">
    <property type="entry name" value="Fibrinogen_C-term_domain"/>
</dbReference>
<keyword evidence="3" id="KW-1185">Reference proteome</keyword>
<dbReference type="InterPro" id="IPR036056">
    <property type="entry name" value="Fibrinogen-like_C"/>
</dbReference>
<dbReference type="PROSITE" id="PS51406">
    <property type="entry name" value="FIBRINOGEN_C_2"/>
    <property type="match status" value="1"/>
</dbReference>
<feature type="domain" description="Fibrinogen C-terminal" evidence="1">
    <location>
        <begin position="64"/>
        <end position="287"/>
    </location>
</feature>
<dbReference type="Pfam" id="PF00147">
    <property type="entry name" value="Fibrinogen_C"/>
    <property type="match status" value="1"/>
</dbReference>
<protein>
    <submittedName>
        <fullName evidence="2">Ryncolin-2,Ryncolin-4,Ficolin-2,Ryncolin-1,Ryncol in-3,Ficolin-1</fullName>
    </submittedName>
</protein>
<dbReference type="OrthoDB" id="7972392at2759"/>
<dbReference type="GO" id="GO:0005615">
    <property type="term" value="C:extracellular space"/>
    <property type="evidence" value="ECO:0007669"/>
    <property type="project" value="TreeGrafter"/>
</dbReference>
<accession>A0A6J8D9F2</accession>
<dbReference type="AlphaFoldDB" id="A0A6J8D9F2"/>
<evidence type="ECO:0000259" key="1">
    <source>
        <dbReference type="PROSITE" id="PS51406"/>
    </source>
</evidence>
<name>A0A6J8D9F2_MYTCO</name>
<dbReference type="Proteomes" id="UP000507470">
    <property type="component" value="Unassembled WGS sequence"/>
</dbReference>
<dbReference type="Gene3D" id="3.90.215.10">
    <property type="entry name" value="Gamma Fibrinogen, chain A, domain 1"/>
    <property type="match status" value="1"/>
</dbReference>
<dbReference type="EMBL" id="CACVKT020006969">
    <property type="protein sequence ID" value="CAC5404519.1"/>
    <property type="molecule type" value="Genomic_DNA"/>
</dbReference>
<dbReference type="Gene3D" id="4.10.530.10">
    <property type="entry name" value="Gamma-fibrinogen Carboxyl Terminal Fragment, domain 2"/>
    <property type="match status" value="1"/>
</dbReference>
<organism evidence="2 3">
    <name type="scientific">Mytilus coruscus</name>
    <name type="common">Sea mussel</name>
    <dbReference type="NCBI Taxonomy" id="42192"/>
    <lineage>
        <taxon>Eukaryota</taxon>
        <taxon>Metazoa</taxon>
        <taxon>Spiralia</taxon>
        <taxon>Lophotrochozoa</taxon>
        <taxon>Mollusca</taxon>
        <taxon>Bivalvia</taxon>
        <taxon>Autobranchia</taxon>
        <taxon>Pteriomorphia</taxon>
        <taxon>Mytilida</taxon>
        <taxon>Mytiloidea</taxon>
        <taxon>Mytilidae</taxon>
        <taxon>Mytilinae</taxon>
        <taxon>Mytilus</taxon>
    </lineage>
</organism>
<dbReference type="InterPro" id="IPR014716">
    <property type="entry name" value="Fibrinogen_a/b/g_C_1"/>
</dbReference>
<dbReference type="NCBIfam" id="NF040941">
    <property type="entry name" value="GGGWT_bact"/>
    <property type="match status" value="1"/>
</dbReference>